<proteinExistence type="predicted"/>
<evidence type="ECO:0000313" key="1">
    <source>
        <dbReference type="EMBL" id="KKS57427.1"/>
    </source>
</evidence>
<gene>
    <name evidence="1" type="ORF">UV20_C0001G0067</name>
</gene>
<comment type="caution">
    <text evidence="1">The sequence shown here is derived from an EMBL/GenBank/DDBJ whole genome shotgun (WGS) entry which is preliminary data.</text>
</comment>
<organism evidence="1 2">
    <name type="scientific">Candidatus Magasanikbacteria bacterium GW2011_GWA2_42_32</name>
    <dbReference type="NCBI Taxonomy" id="1619039"/>
    <lineage>
        <taxon>Bacteria</taxon>
        <taxon>Candidatus Magasanikiibacteriota</taxon>
    </lineage>
</organism>
<accession>A0A0G1A8Q9</accession>
<dbReference type="EMBL" id="LCDO01000001">
    <property type="protein sequence ID" value="KKS57427.1"/>
    <property type="molecule type" value="Genomic_DNA"/>
</dbReference>
<reference evidence="1 2" key="1">
    <citation type="journal article" date="2015" name="Nature">
        <title>rRNA introns, odd ribosomes, and small enigmatic genomes across a large radiation of phyla.</title>
        <authorList>
            <person name="Brown C.T."/>
            <person name="Hug L.A."/>
            <person name="Thomas B.C."/>
            <person name="Sharon I."/>
            <person name="Castelle C.J."/>
            <person name="Singh A."/>
            <person name="Wilkins M.J."/>
            <person name="Williams K.H."/>
            <person name="Banfield J.F."/>
        </authorList>
    </citation>
    <scope>NUCLEOTIDE SEQUENCE [LARGE SCALE GENOMIC DNA]</scope>
</reference>
<dbReference type="Proteomes" id="UP000034837">
    <property type="component" value="Unassembled WGS sequence"/>
</dbReference>
<protein>
    <submittedName>
        <fullName evidence="1">Uncharacterized protein</fullName>
    </submittedName>
</protein>
<evidence type="ECO:0000313" key="2">
    <source>
        <dbReference type="Proteomes" id="UP000034837"/>
    </source>
</evidence>
<name>A0A0G1A8Q9_9BACT</name>
<dbReference type="AlphaFoldDB" id="A0A0G1A8Q9"/>
<sequence>MEQKIPDLQQFMDKVLEMKKTNKVDLSSGEDLSIALMNLISLEEHFFFTGAKLEKPEYFDLLKEIRDLRKGLLPQIVTNPDGEEWCISKHLLAASMRLMEVGTKYQTSGKKQEAEEMFKKAYNLYSLFWGINLKLVDTGEIKKIDENSLNKHDEGKKGIFGKLGELVKKVVDCCLE</sequence>